<accession>A0A0H4TBN0</accession>
<proteinExistence type="predicted"/>
<sequence>MSVFVFNLIATLGGSRSSLYLAPVAAAALPAFFLMTSPT</sequence>
<dbReference type="AlphaFoldDB" id="A0A0H4TBN0"/>
<organism evidence="1">
    <name type="scientific">uncultured Acidobacteria bacterium Rifle_16ft_4_minimus_38982</name>
    <dbReference type="NCBI Taxonomy" id="1665089"/>
    <lineage>
        <taxon>Bacteria</taxon>
        <taxon>Pseudomonadati</taxon>
        <taxon>Acidobacteriota</taxon>
        <taxon>environmental samples</taxon>
    </lineage>
</organism>
<reference evidence="1" key="1">
    <citation type="journal article" date="2015" name="ISME J.">
        <title>Aquifer environment selects for microbial species cohorts in sediment and groundwater.</title>
        <authorList>
            <person name="Hug L.A."/>
            <person name="Thomas B.C."/>
            <person name="Brown C.T."/>
            <person name="Frischkorn K.R."/>
            <person name="Williams K.H."/>
            <person name="Tringe S.G."/>
            <person name="Banfield J.F."/>
        </authorList>
    </citation>
    <scope>NUCLEOTIDE SEQUENCE</scope>
</reference>
<name>A0A0H4TBN0_9BACT</name>
<protein>
    <submittedName>
        <fullName evidence="1">Uncharacterized protein</fullName>
    </submittedName>
</protein>
<dbReference type="EMBL" id="KT007024">
    <property type="protein sequence ID" value="AKQ03887.1"/>
    <property type="molecule type" value="Genomic_DNA"/>
</dbReference>
<evidence type="ECO:0000313" key="1">
    <source>
        <dbReference type="EMBL" id="AKQ03887.1"/>
    </source>
</evidence>